<keyword evidence="11" id="KW-0670">Pyruvate</keyword>
<dbReference type="Gene3D" id="3.40.449.10">
    <property type="entry name" value="Phosphoenolpyruvate Carboxykinase, domain 1"/>
    <property type="match status" value="1"/>
</dbReference>
<dbReference type="InterPro" id="IPR015994">
    <property type="entry name" value="PEPCK_ATP_CS"/>
</dbReference>
<feature type="binding site" evidence="10">
    <location>
        <position position="450"/>
    </location>
    <ligand>
        <name>ATP</name>
        <dbReference type="ChEBI" id="CHEBI:30616"/>
    </ligand>
</feature>
<evidence type="ECO:0000256" key="1">
    <source>
        <dbReference type="ARBA" id="ARBA00004742"/>
    </source>
</evidence>
<comment type="pathway">
    <text evidence="1 10">Carbohydrate biosynthesis; gluconeogenesis.</text>
</comment>
<dbReference type="SUPFAM" id="SSF68923">
    <property type="entry name" value="PEP carboxykinase N-terminal domain"/>
    <property type="match status" value="1"/>
</dbReference>
<keyword evidence="10" id="KW-0479">Metal-binding</keyword>
<keyword evidence="5 10" id="KW-0547">Nucleotide-binding</keyword>
<feature type="binding site" evidence="10">
    <location>
        <begin position="444"/>
        <end position="445"/>
    </location>
    <ligand>
        <name>ATP</name>
        <dbReference type="ChEBI" id="CHEBI:30616"/>
    </ligand>
</feature>
<evidence type="ECO:0000256" key="9">
    <source>
        <dbReference type="ARBA" id="ARBA00047371"/>
    </source>
</evidence>
<keyword evidence="7 10" id="KW-0067">ATP-binding</keyword>
<keyword evidence="11" id="KW-0418">Kinase</keyword>
<comment type="subcellular location">
    <subcellularLocation>
        <location evidence="10">Cytoplasm</location>
    </subcellularLocation>
</comment>
<feature type="binding site" evidence="10">
    <location>
        <position position="325"/>
    </location>
    <ligand>
        <name>substrate</name>
    </ligand>
</feature>
<feature type="binding site" evidence="10">
    <location>
        <position position="223"/>
    </location>
    <ligand>
        <name>ATP</name>
        <dbReference type="ChEBI" id="CHEBI:30616"/>
    </ligand>
</feature>
<dbReference type="InterPro" id="IPR013035">
    <property type="entry name" value="PEP_carboxykinase_C"/>
</dbReference>
<dbReference type="InterPro" id="IPR001272">
    <property type="entry name" value="PEP_carboxykinase_ATP"/>
</dbReference>
<dbReference type="GO" id="GO:0005829">
    <property type="term" value="C:cytosol"/>
    <property type="evidence" value="ECO:0007669"/>
    <property type="project" value="TreeGrafter"/>
</dbReference>
<evidence type="ECO:0000256" key="5">
    <source>
        <dbReference type="ARBA" id="ARBA00022741"/>
    </source>
</evidence>
<keyword evidence="10" id="KW-0464">Manganese</keyword>
<dbReference type="PANTHER" id="PTHR30031">
    <property type="entry name" value="PHOSPHOENOLPYRUVATE CARBOXYKINASE ATP"/>
    <property type="match status" value="1"/>
</dbReference>
<evidence type="ECO:0000256" key="10">
    <source>
        <dbReference type="HAMAP-Rule" id="MF_00453"/>
    </source>
</evidence>
<protein>
    <recommendedName>
        <fullName evidence="3 10">Phosphoenolpyruvate carboxykinase (ATP)</fullName>
        <shortName evidence="10">PCK</shortName>
        <shortName evidence="10">PEP carboxykinase</shortName>
        <shortName evidence="10">PEPCK</shortName>
        <ecNumber evidence="3 10">4.1.1.49</ecNumber>
    </recommendedName>
</protein>
<feature type="binding site" evidence="10">
    <location>
        <position position="260"/>
    </location>
    <ligand>
        <name>Mn(2+)</name>
        <dbReference type="ChEBI" id="CHEBI:29035"/>
    </ligand>
</feature>
<dbReference type="HAMAP" id="MF_00453">
    <property type="entry name" value="PEPCK_ATP"/>
    <property type="match status" value="1"/>
</dbReference>
<evidence type="ECO:0000313" key="11">
    <source>
        <dbReference type="EMBL" id="SFV33863.1"/>
    </source>
</evidence>
<keyword evidence="4 10" id="KW-0312">Gluconeogenesis</keyword>
<feature type="binding site" evidence="10">
    <location>
        <position position="61"/>
    </location>
    <ligand>
        <name>substrate</name>
    </ligand>
</feature>
<comment type="function">
    <text evidence="10">Involved in the gluconeogenesis. Catalyzes the conversion of oxaloacetate (OAA) to phosphoenolpyruvate (PEP) through direct phosphoryl transfer between the nucleoside triphosphate and OAA.</text>
</comment>
<feature type="binding site" evidence="10">
    <location>
        <position position="288"/>
    </location>
    <ligand>
        <name>ATP</name>
        <dbReference type="ChEBI" id="CHEBI:30616"/>
    </ligand>
</feature>
<evidence type="ECO:0000256" key="7">
    <source>
        <dbReference type="ARBA" id="ARBA00022840"/>
    </source>
</evidence>
<keyword evidence="8 10" id="KW-0456">Lyase</keyword>
<comment type="similarity">
    <text evidence="2 10">Belongs to the phosphoenolpyruvate carboxykinase (ATP) family.</text>
</comment>
<feature type="binding site" evidence="10">
    <location>
        <position position="223"/>
    </location>
    <ligand>
        <name>Mn(2+)</name>
        <dbReference type="ChEBI" id="CHEBI:29035"/>
    </ligand>
</feature>
<evidence type="ECO:0000256" key="2">
    <source>
        <dbReference type="ARBA" id="ARBA00006052"/>
    </source>
</evidence>
<dbReference type="GO" id="GO:0005524">
    <property type="term" value="F:ATP binding"/>
    <property type="evidence" value="ECO:0007669"/>
    <property type="project" value="UniProtKB-UniRule"/>
</dbReference>
<dbReference type="GO" id="GO:0006094">
    <property type="term" value="P:gluconeogenesis"/>
    <property type="evidence" value="ECO:0007669"/>
    <property type="project" value="UniProtKB-UniRule"/>
</dbReference>
<evidence type="ECO:0000256" key="6">
    <source>
        <dbReference type="ARBA" id="ARBA00022793"/>
    </source>
</evidence>
<dbReference type="GO" id="GO:0016301">
    <property type="term" value="F:kinase activity"/>
    <property type="evidence" value="ECO:0007669"/>
    <property type="project" value="UniProtKB-KW"/>
</dbReference>
<dbReference type="UniPathway" id="UPA00138"/>
<dbReference type="GO" id="GO:0046872">
    <property type="term" value="F:metal ion binding"/>
    <property type="evidence" value="ECO:0007669"/>
    <property type="project" value="UniProtKB-KW"/>
</dbReference>
<feature type="binding site" evidence="10">
    <location>
        <position position="204"/>
    </location>
    <ligand>
        <name>Mn(2+)</name>
        <dbReference type="ChEBI" id="CHEBI:29035"/>
    </ligand>
</feature>
<comment type="cofactor">
    <cofactor evidence="10">
        <name>Mn(2+)</name>
        <dbReference type="ChEBI" id="CHEBI:29035"/>
    </cofactor>
    <text evidence="10">Binds 1 Mn(2+) ion per subunit.</text>
</comment>
<dbReference type="SUPFAM" id="SSF53795">
    <property type="entry name" value="PEP carboxykinase-like"/>
    <property type="match status" value="1"/>
</dbReference>
<feature type="binding site" evidence="10">
    <location>
        <begin position="239"/>
        <end position="247"/>
    </location>
    <ligand>
        <name>ATP</name>
        <dbReference type="ChEBI" id="CHEBI:30616"/>
    </ligand>
</feature>
<feature type="binding site" evidence="10">
    <location>
        <position position="204"/>
    </location>
    <ligand>
        <name>ATP</name>
        <dbReference type="ChEBI" id="CHEBI:30616"/>
    </ligand>
</feature>
<dbReference type="PANTHER" id="PTHR30031:SF0">
    <property type="entry name" value="PHOSPHOENOLPYRUVATE CARBOXYKINASE (ATP)"/>
    <property type="match status" value="1"/>
</dbReference>
<dbReference type="EMBL" id="FPCJ01000001">
    <property type="protein sequence ID" value="SFV33863.1"/>
    <property type="molecule type" value="Genomic_DNA"/>
</dbReference>
<name>A0A1I7NGW2_9BACT</name>
<dbReference type="Gene3D" id="2.170.8.10">
    <property type="entry name" value="Phosphoenolpyruvate Carboxykinase, domain 2"/>
    <property type="match status" value="1"/>
</dbReference>
<dbReference type="STRING" id="1393122.SAMN05660895_1834"/>
<dbReference type="InterPro" id="IPR008210">
    <property type="entry name" value="PEP_carboxykinase_N"/>
</dbReference>
<dbReference type="GO" id="GO:0004612">
    <property type="term" value="F:phosphoenolpyruvate carboxykinase (ATP) activity"/>
    <property type="evidence" value="ECO:0007669"/>
    <property type="project" value="UniProtKB-UniRule"/>
</dbReference>
<evidence type="ECO:0000313" key="12">
    <source>
        <dbReference type="Proteomes" id="UP000199537"/>
    </source>
</evidence>
<dbReference type="AlphaFoldDB" id="A0A1I7NGW2"/>
<keyword evidence="10" id="KW-0963">Cytoplasm</keyword>
<keyword evidence="12" id="KW-1185">Reference proteome</keyword>
<keyword evidence="6 10" id="KW-0210">Decarboxylase</keyword>
<dbReference type="NCBIfam" id="NF006820">
    <property type="entry name" value="PRK09344.1-2"/>
    <property type="match status" value="1"/>
</dbReference>
<evidence type="ECO:0000256" key="3">
    <source>
        <dbReference type="ARBA" id="ARBA00012363"/>
    </source>
</evidence>
<gene>
    <name evidence="10" type="primary">pckA</name>
    <name evidence="11" type="ORF">SAMN05660895_1834</name>
</gene>
<comment type="catalytic activity">
    <reaction evidence="9 10">
        <text>oxaloacetate + ATP = phosphoenolpyruvate + ADP + CO2</text>
        <dbReference type="Rhea" id="RHEA:18617"/>
        <dbReference type="ChEBI" id="CHEBI:16452"/>
        <dbReference type="ChEBI" id="CHEBI:16526"/>
        <dbReference type="ChEBI" id="CHEBI:30616"/>
        <dbReference type="ChEBI" id="CHEBI:58702"/>
        <dbReference type="ChEBI" id="CHEBI:456216"/>
        <dbReference type="EC" id="4.1.1.49"/>
    </reaction>
</comment>
<dbReference type="NCBIfam" id="NF006821">
    <property type="entry name" value="PRK09344.1-3"/>
    <property type="match status" value="1"/>
</dbReference>
<organism evidence="11 12">
    <name type="scientific">Thermoflavifilum thermophilum</name>
    <dbReference type="NCBI Taxonomy" id="1393122"/>
    <lineage>
        <taxon>Bacteria</taxon>
        <taxon>Pseudomonadati</taxon>
        <taxon>Bacteroidota</taxon>
        <taxon>Chitinophagia</taxon>
        <taxon>Chitinophagales</taxon>
        <taxon>Chitinophagaceae</taxon>
        <taxon>Thermoflavifilum</taxon>
    </lineage>
</organism>
<reference evidence="12" key="1">
    <citation type="submission" date="2016-10" db="EMBL/GenBank/DDBJ databases">
        <authorList>
            <person name="Varghese N."/>
            <person name="Submissions S."/>
        </authorList>
    </citation>
    <scope>NUCLEOTIDE SEQUENCE [LARGE SCALE GENOMIC DNA]</scope>
    <source>
        <strain evidence="12">DSM 14807</strain>
    </source>
</reference>
<dbReference type="Proteomes" id="UP000199537">
    <property type="component" value="Unassembled WGS sequence"/>
</dbReference>
<evidence type="ECO:0000256" key="8">
    <source>
        <dbReference type="ARBA" id="ARBA00023239"/>
    </source>
</evidence>
<dbReference type="Pfam" id="PF01293">
    <property type="entry name" value="PEPCK_ATP"/>
    <property type="match status" value="1"/>
</dbReference>
<feature type="binding site" evidence="10">
    <location>
        <position position="325"/>
    </location>
    <ligand>
        <name>ATP</name>
        <dbReference type="ChEBI" id="CHEBI:30616"/>
    </ligand>
</feature>
<sequence length="536" mass="59943">MLSKDMGMSFDFDQQEPWFHAAHVHYQLSPEELIHQSLQRGMGELDERGALVVSTGTYTGRCPQHRYIVRDAFTAAQVDWNTINQPMDEDVFEVFLQEVLAYLEGRELWVRDAWIGASQQWRQRLRVVSELPWADLFVHHLFLPRSSDLHDAYDWLVLHVPHFTRPACPAGRPTDHAQQPCIALHFTRKLILISGTAYTGEIKKAVFTAMNYALPQQGVLTMHCSANMDEQGQSALFFGLSGTGKTTLSCTADRRLIGDDEHGWDETGIFNLEGGCYAKCIHLNPDTEPVIAAAIGEGTLVENMRFYPGTKRLNFEDQSITENIRAAFPLTRVPHHVEDHCGPAPRWIFFLTCDAHGVLPPVARLTVPQAIYQFLSGYTAKVAGTETGVLSPKATFSTCFGAPFMPLHPTVYARMLQEKIQHHSVSCWLINTGWMGGPYGVGQRIPLPITRGILSAIFAGKLNDACFEAHPVFGFMVPRHCPGVPDSWLQPGGSWDDPLAYAQASAQLARAFQQNFQRFANQVPEKILQAGPISRF</sequence>
<keyword evidence="11" id="KW-0808">Transferase</keyword>
<dbReference type="RefSeq" id="WP_245759952.1">
    <property type="nucleotide sequence ID" value="NZ_FPCJ01000001.1"/>
</dbReference>
<dbReference type="PROSITE" id="PS00532">
    <property type="entry name" value="PEPCK_ATP"/>
    <property type="match status" value="1"/>
</dbReference>
<proteinExistence type="inferred from homology"/>
<dbReference type="PIRSF" id="PIRSF006294">
    <property type="entry name" value="PEP_crbxkin"/>
    <property type="match status" value="1"/>
</dbReference>
<feature type="binding site" evidence="10">
    <location>
        <position position="204"/>
    </location>
    <ligand>
        <name>substrate</name>
    </ligand>
</feature>
<evidence type="ECO:0000256" key="4">
    <source>
        <dbReference type="ARBA" id="ARBA00022432"/>
    </source>
</evidence>
<dbReference type="EC" id="4.1.1.49" evidence="3 10"/>
<accession>A0A1I7NGW2</accession>
<feature type="binding site" evidence="10">
    <location>
        <position position="198"/>
    </location>
    <ligand>
        <name>substrate</name>
    </ligand>
</feature>
<dbReference type="Gene3D" id="3.90.228.20">
    <property type="match status" value="1"/>
</dbReference>